<dbReference type="EMBL" id="WWCL01000006">
    <property type="protein sequence ID" value="MYN47609.1"/>
    <property type="molecule type" value="Genomic_DNA"/>
</dbReference>
<comment type="caution">
    <text evidence="2">The sequence shown here is derived from an EMBL/GenBank/DDBJ whole genome shotgun (WGS) entry which is preliminary data.</text>
</comment>
<evidence type="ECO:0000313" key="2">
    <source>
        <dbReference type="EMBL" id="MYN47609.1"/>
    </source>
</evidence>
<evidence type="ECO:0000256" key="1">
    <source>
        <dbReference type="SAM" id="Phobius"/>
    </source>
</evidence>
<gene>
    <name evidence="2" type="ORF">GTP23_21440</name>
</gene>
<protein>
    <submittedName>
        <fullName evidence="2">PepSY domain-containing protein</fullName>
    </submittedName>
</protein>
<dbReference type="Proteomes" id="UP000444316">
    <property type="component" value="Unassembled WGS sequence"/>
</dbReference>
<feature type="transmembrane region" description="Helical" evidence="1">
    <location>
        <begin position="219"/>
        <end position="246"/>
    </location>
</feature>
<accession>A0A845I2X9</accession>
<dbReference type="PANTHER" id="PTHR34219">
    <property type="entry name" value="IRON-REGULATED INNER MEMBRANE PROTEIN-RELATED"/>
    <property type="match status" value="1"/>
</dbReference>
<keyword evidence="1" id="KW-0812">Transmembrane</keyword>
<keyword evidence="3" id="KW-1185">Reference proteome</keyword>
<feature type="transmembrane region" description="Helical" evidence="1">
    <location>
        <begin position="12"/>
        <end position="39"/>
    </location>
</feature>
<name>A0A845I2X9_9BURK</name>
<proteinExistence type="predicted"/>
<dbReference type="PANTHER" id="PTHR34219:SF6">
    <property type="entry name" value="BLR3280 PROTEIN"/>
    <property type="match status" value="1"/>
</dbReference>
<sequence>MKLPAKRVLFLLHRWVGIVLGIFCVLWFFSGIVMMYVGYPKLTEVERLQHLPVLDPAIPMLAPATALQRAGVFGPLRELRLAQASGARPVYLAQPATVNTTVQAAMPAVIVIDAQSGVQLPAVDVAHAVASAQTFAGRQIGLQYLDQVQEDAFTHTRGLDRHRPLHRVLLDDGDRTLLYISGQTGEVVRDATRSERCWNYVGAWIHWLYPLRGNVFQPYWSFLLDSLAIACSVAGLSGAWIGTLRWRWRQRYRNGNSSPYQNRAMRWHHLGGLCFALIVVTWSFSGLMSMNPWHIFNSGRSPLQQQAIRGDGLYLTERDAVPALLLQSAGAKIRELRWQQVVGRTIVLAQADTGAPVILDSASAYQMVLNQDQLLEAARSLLWSPVRAVTWQTEYDFYYYNRDAHSLYGDRIKPLPIIRLEYDDAYRSWVYLDPHTGQVISELDRRQRFSRWLFSMLHSWDWLPLLENRPAWDILLITLSLGGLLTGVTGCIIGARRLSLKLGKR</sequence>
<evidence type="ECO:0000313" key="3">
    <source>
        <dbReference type="Proteomes" id="UP000444316"/>
    </source>
</evidence>
<feature type="transmembrane region" description="Helical" evidence="1">
    <location>
        <begin position="474"/>
        <end position="495"/>
    </location>
</feature>
<organism evidence="2 3">
    <name type="scientific">Duganella fentianensis</name>
    <dbReference type="NCBI Taxonomy" id="2692177"/>
    <lineage>
        <taxon>Bacteria</taxon>
        <taxon>Pseudomonadati</taxon>
        <taxon>Pseudomonadota</taxon>
        <taxon>Betaproteobacteria</taxon>
        <taxon>Burkholderiales</taxon>
        <taxon>Oxalobacteraceae</taxon>
        <taxon>Telluria group</taxon>
        <taxon>Duganella</taxon>
    </lineage>
</organism>
<feature type="transmembrane region" description="Helical" evidence="1">
    <location>
        <begin position="267"/>
        <end position="288"/>
    </location>
</feature>
<dbReference type="Pfam" id="PF03929">
    <property type="entry name" value="PepSY_TM"/>
    <property type="match status" value="1"/>
</dbReference>
<dbReference type="AlphaFoldDB" id="A0A845I2X9"/>
<dbReference type="RefSeq" id="WP_161037003.1">
    <property type="nucleotide sequence ID" value="NZ_WWCL01000006.1"/>
</dbReference>
<keyword evidence="1" id="KW-0472">Membrane</keyword>
<keyword evidence="1" id="KW-1133">Transmembrane helix</keyword>
<dbReference type="InterPro" id="IPR005625">
    <property type="entry name" value="PepSY-ass_TM"/>
</dbReference>
<reference evidence="2" key="1">
    <citation type="submission" date="2019-12" db="EMBL/GenBank/DDBJ databases">
        <title>Novel species isolated from a subtropical stream in China.</title>
        <authorList>
            <person name="Lu H."/>
        </authorList>
    </citation>
    <scope>NUCLEOTIDE SEQUENCE [LARGE SCALE GENOMIC DNA]</scope>
    <source>
        <strain evidence="2">FT93W</strain>
    </source>
</reference>